<feature type="chain" id="PRO_5040476937" description="Mid2 domain-containing protein" evidence="2">
    <location>
        <begin position="35"/>
        <end position="300"/>
    </location>
</feature>
<sequence length="300" mass="32719">MLARFVHRSSLSTLHVWTWLSFLSLVLCISSVEAQQAGLQNVTIVNTSPEITFTPFFCNSTTDCTSGWRVLDVDGFTAVSTDGPAADGVDIVPQMFFRFRATRLSMTTSILSNASMNLTVLSGSTVLNAVANSSVGLFSILNLQDTQTTTLSITYIQSPIPSRLDIGNITITVSDGSASSSFLPTQTLPPSIALPSVTPTSTSIPPSIPDNSAKDARKNLIADAVGLTLGLGFGLTAITCAIYILWRRRRRKRREASSEQDFHGGNLDNLESAARPRTWSYRLARLARNKDNMDTRWFNF</sequence>
<evidence type="ECO:0008006" key="5">
    <source>
        <dbReference type="Google" id="ProtNLM"/>
    </source>
</evidence>
<accession>A0A9P7S3X6</accession>
<keyword evidence="1" id="KW-0472">Membrane</keyword>
<name>A0A9P7S3X6_9AGAR</name>
<reference evidence="3" key="1">
    <citation type="journal article" date="2021" name="Genome Biol. Evol.">
        <title>The assembled and annotated genome of the fairy-ring fungus Marasmius oreades.</title>
        <authorList>
            <person name="Hiltunen M."/>
            <person name="Ament-Velasquez S.L."/>
            <person name="Johannesson H."/>
        </authorList>
    </citation>
    <scope>NUCLEOTIDE SEQUENCE</scope>
    <source>
        <strain evidence="3">03SP1</strain>
    </source>
</reference>
<evidence type="ECO:0000256" key="2">
    <source>
        <dbReference type="SAM" id="SignalP"/>
    </source>
</evidence>
<dbReference type="KEGG" id="more:E1B28_007870"/>
<dbReference type="AlphaFoldDB" id="A0A9P7S3X6"/>
<protein>
    <recommendedName>
        <fullName evidence="5">Mid2 domain-containing protein</fullName>
    </recommendedName>
</protein>
<evidence type="ECO:0000256" key="1">
    <source>
        <dbReference type="SAM" id="Phobius"/>
    </source>
</evidence>
<evidence type="ECO:0000313" key="3">
    <source>
        <dbReference type="EMBL" id="KAG7094266.1"/>
    </source>
</evidence>
<keyword evidence="1" id="KW-1133">Transmembrane helix</keyword>
<keyword evidence="1" id="KW-0812">Transmembrane</keyword>
<dbReference type="RefSeq" id="XP_043010736.1">
    <property type="nucleotide sequence ID" value="XM_043152650.1"/>
</dbReference>
<feature type="signal peptide" evidence="2">
    <location>
        <begin position="1"/>
        <end position="34"/>
    </location>
</feature>
<dbReference type="OrthoDB" id="3267422at2759"/>
<keyword evidence="4" id="KW-1185">Reference proteome</keyword>
<dbReference type="Proteomes" id="UP001049176">
    <property type="component" value="Chromosome 4"/>
</dbReference>
<proteinExistence type="predicted"/>
<dbReference type="GeneID" id="66076946"/>
<keyword evidence="2" id="KW-0732">Signal</keyword>
<comment type="caution">
    <text evidence="3">The sequence shown here is derived from an EMBL/GenBank/DDBJ whole genome shotgun (WGS) entry which is preliminary data.</text>
</comment>
<dbReference type="EMBL" id="CM032184">
    <property type="protein sequence ID" value="KAG7094266.1"/>
    <property type="molecule type" value="Genomic_DNA"/>
</dbReference>
<gene>
    <name evidence="3" type="ORF">E1B28_007870</name>
</gene>
<evidence type="ECO:0000313" key="4">
    <source>
        <dbReference type="Proteomes" id="UP001049176"/>
    </source>
</evidence>
<organism evidence="3 4">
    <name type="scientific">Marasmius oreades</name>
    <name type="common">fairy-ring Marasmius</name>
    <dbReference type="NCBI Taxonomy" id="181124"/>
    <lineage>
        <taxon>Eukaryota</taxon>
        <taxon>Fungi</taxon>
        <taxon>Dikarya</taxon>
        <taxon>Basidiomycota</taxon>
        <taxon>Agaricomycotina</taxon>
        <taxon>Agaricomycetes</taxon>
        <taxon>Agaricomycetidae</taxon>
        <taxon>Agaricales</taxon>
        <taxon>Marasmiineae</taxon>
        <taxon>Marasmiaceae</taxon>
        <taxon>Marasmius</taxon>
    </lineage>
</organism>
<feature type="transmembrane region" description="Helical" evidence="1">
    <location>
        <begin position="224"/>
        <end position="246"/>
    </location>
</feature>